<name>F2L376_THEU7</name>
<reference evidence="2 3" key="1">
    <citation type="journal article" date="2011" name="J. Bacteriol.">
        <title>Complete genome sequence of the thermoacidophilic crenarchaeon Thermoproteus uzoniensis 768-20.</title>
        <authorList>
            <person name="Mardanov A.V."/>
            <person name="Gumerov V.M."/>
            <person name="Beletsky A.V."/>
            <person name="Prokofeva M.I."/>
            <person name="Bonch-Osmolovskaya E.A."/>
            <person name="Ravin N.V."/>
            <person name="Skryabin K.G."/>
        </authorList>
    </citation>
    <scope>NUCLEOTIDE SEQUENCE [LARGE SCALE GENOMIC DNA]</scope>
    <source>
        <strain evidence="2 3">768-20</strain>
    </source>
</reference>
<dbReference type="eggNOG" id="arCOG14027">
    <property type="taxonomic scope" value="Archaea"/>
</dbReference>
<reference key="2">
    <citation type="submission" date="2011-03" db="EMBL/GenBank/DDBJ databases">
        <title>Complete genome sequence of the thermoacidophilic crenarchaeon Thermoproteus uzoniensis 768-20.</title>
        <authorList>
            <person name="Mardanov A.V."/>
            <person name="Gumerov V.M."/>
            <person name="Beletsky A.V."/>
            <person name="Prokofeva M.I."/>
            <person name="Bonch-Osmolovskaya E.A."/>
            <person name="Ravin N.V."/>
            <person name="Skryabin K.G."/>
        </authorList>
    </citation>
    <scope>NUCLEOTIDE SEQUENCE</scope>
    <source>
        <strain>768-20</strain>
    </source>
</reference>
<dbReference type="STRING" id="999630.TUZN_0439"/>
<accession>F2L376</accession>
<evidence type="ECO:0000313" key="3">
    <source>
        <dbReference type="Proteomes" id="UP000008138"/>
    </source>
</evidence>
<dbReference type="HOGENOM" id="CLU_2447833_0_0_2"/>
<protein>
    <submittedName>
        <fullName evidence="2">Uncharacterized protein</fullName>
    </submittedName>
</protein>
<dbReference type="EMBL" id="CP002590">
    <property type="protein sequence ID" value="AEA11935.1"/>
    <property type="molecule type" value="Genomic_DNA"/>
</dbReference>
<dbReference type="OrthoDB" id="377266at2157"/>
<keyword evidence="3" id="KW-1185">Reference proteome</keyword>
<keyword evidence="1" id="KW-0812">Transmembrane</keyword>
<organism evidence="2 3">
    <name type="scientific">Thermoproteus uzoniensis (strain 768-20)</name>
    <dbReference type="NCBI Taxonomy" id="999630"/>
    <lineage>
        <taxon>Archaea</taxon>
        <taxon>Thermoproteota</taxon>
        <taxon>Thermoprotei</taxon>
        <taxon>Thermoproteales</taxon>
        <taxon>Thermoproteaceae</taxon>
        <taxon>Thermoproteus</taxon>
    </lineage>
</organism>
<dbReference type="AlphaFoldDB" id="F2L376"/>
<feature type="transmembrane region" description="Helical" evidence="1">
    <location>
        <begin position="6"/>
        <end position="27"/>
    </location>
</feature>
<gene>
    <name evidence="2" type="ordered locus">TUZN_0439</name>
</gene>
<dbReference type="GeneID" id="10359984"/>
<evidence type="ECO:0000313" key="2">
    <source>
        <dbReference type="EMBL" id="AEA11935.1"/>
    </source>
</evidence>
<proteinExistence type="predicted"/>
<dbReference type="Proteomes" id="UP000008138">
    <property type="component" value="Chromosome"/>
</dbReference>
<dbReference type="RefSeq" id="WP_013679271.1">
    <property type="nucleotide sequence ID" value="NC_015315.1"/>
</dbReference>
<keyword evidence="1" id="KW-0472">Membrane</keyword>
<sequence>MEEPLSTTLLAISMLILGLVIGLAAALTASRPSASQAPIKVAVYGQGGSVTVTITPPCQLAINSTGIYNTCTGLIQRLNGSLYNFTIVVG</sequence>
<evidence type="ECO:0000256" key="1">
    <source>
        <dbReference type="SAM" id="Phobius"/>
    </source>
</evidence>
<dbReference type="KEGG" id="tuz:TUZN_0439"/>
<keyword evidence="1" id="KW-1133">Transmembrane helix</keyword>